<reference evidence="2 3" key="1">
    <citation type="submission" date="2020-09" db="EMBL/GenBank/DDBJ databases">
        <title>De no assembly of potato wild relative species, Solanum commersonii.</title>
        <authorList>
            <person name="Cho K."/>
        </authorList>
    </citation>
    <scope>NUCLEOTIDE SEQUENCE [LARGE SCALE GENOMIC DNA]</scope>
    <source>
        <strain evidence="2">LZ3.2</strain>
        <tissue evidence="2">Leaf</tissue>
    </source>
</reference>
<accession>A0A9J5YK82</accession>
<name>A0A9J5YK82_SOLCO</name>
<organism evidence="2 3">
    <name type="scientific">Solanum commersonii</name>
    <name type="common">Commerson's wild potato</name>
    <name type="synonym">Commerson's nightshade</name>
    <dbReference type="NCBI Taxonomy" id="4109"/>
    <lineage>
        <taxon>Eukaryota</taxon>
        <taxon>Viridiplantae</taxon>
        <taxon>Streptophyta</taxon>
        <taxon>Embryophyta</taxon>
        <taxon>Tracheophyta</taxon>
        <taxon>Spermatophyta</taxon>
        <taxon>Magnoliopsida</taxon>
        <taxon>eudicotyledons</taxon>
        <taxon>Gunneridae</taxon>
        <taxon>Pentapetalae</taxon>
        <taxon>asterids</taxon>
        <taxon>lamiids</taxon>
        <taxon>Solanales</taxon>
        <taxon>Solanaceae</taxon>
        <taxon>Solanoideae</taxon>
        <taxon>Solaneae</taxon>
        <taxon>Solanum</taxon>
    </lineage>
</organism>
<proteinExistence type="predicted"/>
<evidence type="ECO:0000313" key="2">
    <source>
        <dbReference type="EMBL" id="KAG5600088.1"/>
    </source>
</evidence>
<gene>
    <name evidence="2" type="ORF">H5410_031458</name>
</gene>
<evidence type="ECO:0000256" key="1">
    <source>
        <dbReference type="SAM" id="MobiDB-lite"/>
    </source>
</evidence>
<dbReference type="EMBL" id="JACXVP010000006">
    <property type="protein sequence ID" value="KAG5600088.1"/>
    <property type="molecule type" value="Genomic_DNA"/>
</dbReference>
<evidence type="ECO:0000313" key="3">
    <source>
        <dbReference type="Proteomes" id="UP000824120"/>
    </source>
</evidence>
<dbReference type="AlphaFoldDB" id="A0A9J5YK82"/>
<dbReference type="Proteomes" id="UP000824120">
    <property type="component" value="Chromosome 6"/>
</dbReference>
<comment type="caution">
    <text evidence="2">The sequence shown here is derived from an EMBL/GenBank/DDBJ whole genome shotgun (WGS) entry which is preliminary data.</text>
</comment>
<keyword evidence="3" id="KW-1185">Reference proteome</keyword>
<feature type="region of interest" description="Disordered" evidence="1">
    <location>
        <begin position="1"/>
        <end position="20"/>
    </location>
</feature>
<sequence>MADEKDESNDKSLAECSCSEHRHGLGESAVFIGDMKGYLVISAKETSDYNRVAEHVIKEKEEGQNVSRLRPNEF</sequence>
<feature type="compositionally biased region" description="Basic and acidic residues" evidence="1">
    <location>
        <begin position="8"/>
        <end position="20"/>
    </location>
</feature>
<protein>
    <submittedName>
        <fullName evidence="2">Uncharacterized protein</fullName>
    </submittedName>
</protein>